<protein>
    <submittedName>
        <fullName evidence="2">NAD-dependent epimerase/dehydratase</fullName>
    </submittedName>
</protein>
<evidence type="ECO:0000259" key="1">
    <source>
        <dbReference type="Pfam" id="PF01370"/>
    </source>
</evidence>
<dbReference type="PANTHER" id="PTHR43245">
    <property type="entry name" value="BIFUNCTIONAL POLYMYXIN RESISTANCE PROTEIN ARNA"/>
    <property type="match status" value="1"/>
</dbReference>
<sequence length="307" mass="34082">MKITVFGGAGFLGSHVCDKLSEAGHEVTIFDIVASPWLRGDQTMITGDILDENAVQRAVDGAQAVYNFAGIADIGEAGERPVDTVKYNILGNTIVLDACRRAGVRRFVFASSVYVYSQAGSFYRCSKQASELYIETYQQLHGLDYTILRYGSLYGPRADKRNAIYRFVREALETGHITYYGRPTALREYIHVEDAARSSVEILNPEYANLHIVLTGHQPMQVGNLLKMIAEMLGRPVSFSFNDNPASGHYEITPYNFSPRVGRKMTPVLHTDLGQGVLHTIEELHRELHPEMDEVQGVLVHDPGSGS</sequence>
<keyword evidence="3" id="KW-1185">Reference proteome</keyword>
<evidence type="ECO:0000313" key="2">
    <source>
        <dbReference type="EMBL" id="ABB40479.1"/>
    </source>
</evidence>
<accession>Q30V17</accession>
<dbReference type="InterPro" id="IPR001509">
    <property type="entry name" value="Epimerase_deHydtase"/>
</dbReference>
<dbReference type="HOGENOM" id="CLU_007383_1_7_7"/>
<gene>
    <name evidence="2" type="ordered locus">Dde_3686</name>
</gene>
<proteinExistence type="predicted"/>
<dbReference type="InterPro" id="IPR036291">
    <property type="entry name" value="NAD(P)-bd_dom_sf"/>
</dbReference>
<feature type="domain" description="NAD-dependent epimerase/dehydratase" evidence="1">
    <location>
        <begin position="3"/>
        <end position="204"/>
    </location>
</feature>
<evidence type="ECO:0000313" key="3">
    <source>
        <dbReference type="Proteomes" id="UP000002710"/>
    </source>
</evidence>
<dbReference type="EMBL" id="CP000112">
    <property type="protein sequence ID" value="ABB40479.1"/>
    <property type="molecule type" value="Genomic_DNA"/>
</dbReference>
<dbReference type="CDD" id="cd08946">
    <property type="entry name" value="SDR_e"/>
    <property type="match status" value="1"/>
</dbReference>
<dbReference type="AlphaFoldDB" id="Q30V17"/>
<dbReference type="RefSeq" id="WP_011369349.1">
    <property type="nucleotide sequence ID" value="NC_007519.1"/>
</dbReference>
<organism evidence="2 3">
    <name type="scientific">Oleidesulfovibrio alaskensis (strain ATCC BAA-1058 / DSM 17464 / G20)</name>
    <name type="common">Desulfovibrio alaskensis</name>
    <dbReference type="NCBI Taxonomy" id="207559"/>
    <lineage>
        <taxon>Bacteria</taxon>
        <taxon>Pseudomonadati</taxon>
        <taxon>Thermodesulfobacteriota</taxon>
        <taxon>Desulfovibrionia</taxon>
        <taxon>Desulfovibrionales</taxon>
        <taxon>Desulfovibrionaceae</taxon>
        <taxon>Oleidesulfovibrio</taxon>
    </lineage>
</organism>
<dbReference type="KEGG" id="dde:Dde_3686"/>
<dbReference type="Pfam" id="PF01370">
    <property type="entry name" value="Epimerase"/>
    <property type="match status" value="1"/>
</dbReference>
<dbReference type="InterPro" id="IPR050177">
    <property type="entry name" value="Lipid_A_modif_metabolic_enz"/>
</dbReference>
<dbReference type="Gene3D" id="3.40.50.720">
    <property type="entry name" value="NAD(P)-binding Rossmann-like Domain"/>
    <property type="match status" value="1"/>
</dbReference>
<dbReference type="eggNOG" id="COG0451">
    <property type="taxonomic scope" value="Bacteria"/>
</dbReference>
<reference evidence="2 3" key="1">
    <citation type="journal article" date="2011" name="J. Bacteriol.">
        <title>Complete genome sequence and updated annotation of Desulfovibrio alaskensis G20.</title>
        <authorList>
            <person name="Hauser L.J."/>
            <person name="Land M.L."/>
            <person name="Brown S.D."/>
            <person name="Larimer F."/>
            <person name="Keller K.L."/>
            <person name="Rapp-Giles B.J."/>
            <person name="Price M.N."/>
            <person name="Lin M."/>
            <person name="Bruce D.C."/>
            <person name="Detter J.C."/>
            <person name="Tapia R."/>
            <person name="Han C.S."/>
            <person name="Goodwin L.A."/>
            <person name="Cheng J.F."/>
            <person name="Pitluck S."/>
            <person name="Copeland A."/>
            <person name="Lucas S."/>
            <person name="Nolan M."/>
            <person name="Lapidus A.L."/>
            <person name="Palumbo A.V."/>
            <person name="Wall J.D."/>
        </authorList>
    </citation>
    <scope>NUCLEOTIDE SEQUENCE [LARGE SCALE GENOMIC DNA]</scope>
    <source>
        <strain evidence="3">ATCC BAA 1058 / DSM 17464 / G20</strain>
    </source>
</reference>
<dbReference type="PANTHER" id="PTHR43245:SF53">
    <property type="entry name" value="EPIMERASE-RELATED"/>
    <property type="match status" value="1"/>
</dbReference>
<dbReference type="Proteomes" id="UP000002710">
    <property type="component" value="Chromosome"/>
</dbReference>
<dbReference type="SUPFAM" id="SSF51735">
    <property type="entry name" value="NAD(P)-binding Rossmann-fold domains"/>
    <property type="match status" value="1"/>
</dbReference>
<dbReference type="STRING" id="207559.Dde_3686"/>
<name>Q30V17_OLEA2</name>